<evidence type="ECO:0000256" key="1">
    <source>
        <dbReference type="ARBA" id="ARBA00004651"/>
    </source>
</evidence>
<dbReference type="Proteomes" id="UP000516745">
    <property type="component" value="Chromosome"/>
</dbReference>
<organism evidence="8 9">
    <name type="scientific">Acinetobacter seifertii</name>
    <dbReference type="NCBI Taxonomy" id="1530123"/>
    <lineage>
        <taxon>Bacteria</taxon>
        <taxon>Pseudomonadati</taxon>
        <taxon>Pseudomonadota</taxon>
        <taxon>Gammaproteobacteria</taxon>
        <taxon>Moraxellales</taxon>
        <taxon>Moraxellaceae</taxon>
        <taxon>Acinetobacter</taxon>
        <taxon>Acinetobacter calcoaceticus/baumannii complex</taxon>
    </lineage>
</organism>
<proteinExistence type="inferred from homology"/>
<evidence type="ECO:0000256" key="2">
    <source>
        <dbReference type="ARBA" id="ARBA00005262"/>
    </source>
</evidence>
<reference evidence="8 9" key="2">
    <citation type="submission" date="2020-09" db="EMBL/GenBank/DDBJ databases">
        <authorList>
            <person name="Chen F.-J."/>
            <person name="Lee Y.-T."/>
        </authorList>
    </citation>
    <scope>NUCLEOTIDE SEQUENCE [LARGE SCALE GENOMIC DNA]</scope>
    <source>
        <strain evidence="8 9">AS72</strain>
    </source>
</reference>
<gene>
    <name evidence="8" type="ORF">IC795_10560</name>
</gene>
<comment type="subcellular location">
    <subcellularLocation>
        <location evidence="1">Cell membrane</location>
        <topology evidence="1">Multi-pass membrane protein</topology>
    </subcellularLocation>
</comment>
<dbReference type="EMBL" id="CP061565">
    <property type="protein sequence ID" value="QNX07646.1"/>
    <property type="molecule type" value="Genomic_DNA"/>
</dbReference>
<dbReference type="AlphaFoldDB" id="A0A7H2YT62"/>
<keyword evidence="5" id="KW-0812">Transmembrane</keyword>
<evidence type="ECO:0000313" key="8">
    <source>
        <dbReference type="EMBL" id="QNX07646.1"/>
    </source>
</evidence>
<evidence type="ECO:0000256" key="5">
    <source>
        <dbReference type="ARBA" id="ARBA00022692"/>
    </source>
</evidence>
<keyword evidence="4" id="KW-1003">Cell membrane</keyword>
<dbReference type="GO" id="GO:0005886">
    <property type="term" value="C:plasma membrane"/>
    <property type="evidence" value="ECO:0007669"/>
    <property type="project" value="UniProtKB-SubCell"/>
</dbReference>
<dbReference type="Pfam" id="PF02417">
    <property type="entry name" value="Chromate_transp"/>
    <property type="match status" value="1"/>
</dbReference>
<comment type="similarity">
    <text evidence="2">Belongs to the chromate ion transporter (CHR) (TC 2.A.51) family.</text>
</comment>
<comment type="similarity">
    <text evidence="3">Belongs to the heat shock protein 70 family.</text>
</comment>
<evidence type="ECO:0000256" key="7">
    <source>
        <dbReference type="ARBA" id="ARBA00023136"/>
    </source>
</evidence>
<sequence>MGAVLLALAIIFTQLSLIAFGGGNTILPEMQRQVVDIHHWMTAQEFSALFAMAQAAPGPNMMIVPLVGWHVAGLSGLLVASTAKFLPSSLITVFVMRGWSKFKDKKWRRVLQLALQPVTVGTVLASAWIISEAAAINTLLIIMVVIATLLSLIKQVHPLHVLIAGAVFGVILL</sequence>
<evidence type="ECO:0000256" key="6">
    <source>
        <dbReference type="ARBA" id="ARBA00022989"/>
    </source>
</evidence>
<accession>A0A7H2YT62</accession>
<evidence type="ECO:0000256" key="3">
    <source>
        <dbReference type="ARBA" id="ARBA00007381"/>
    </source>
</evidence>
<dbReference type="RefSeq" id="WP_100290497.1">
    <property type="nucleotide sequence ID" value="NZ_PHFG01000026.1"/>
</dbReference>
<dbReference type="GO" id="GO:0015109">
    <property type="term" value="F:chromate transmembrane transporter activity"/>
    <property type="evidence" value="ECO:0007669"/>
    <property type="project" value="InterPro"/>
</dbReference>
<dbReference type="InterPro" id="IPR018181">
    <property type="entry name" value="Heat_shock_70_CS"/>
</dbReference>
<evidence type="ECO:0000256" key="4">
    <source>
        <dbReference type="ARBA" id="ARBA00022475"/>
    </source>
</evidence>
<reference evidence="9" key="1">
    <citation type="submission" date="2020-09" db="EMBL/GenBank/DDBJ databases">
        <title>Clinical and molecular characterization of Acinetobacter seifertii in Taiwan.</title>
        <authorList>
            <person name="Li L.-H."/>
            <person name="Yang Y.-S."/>
            <person name="Sun J.-R."/>
            <person name="Huang T.-W."/>
            <person name="Huang W.-C."/>
            <person name="Wang Y.-C."/>
            <person name="Kuo T.-H."/>
            <person name="Kuo S.-C."/>
            <person name="Chen T.-L."/>
        </authorList>
    </citation>
    <scope>NUCLEOTIDE SEQUENCE [LARGE SCALE GENOMIC DNA]</scope>
    <source>
        <strain evidence="9">AS72</strain>
    </source>
</reference>
<keyword evidence="7" id="KW-0472">Membrane</keyword>
<keyword evidence="6" id="KW-1133">Transmembrane helix</keyword>
<dbReference type="PANTHER" id="PTHR43663">
    <property type="entry name" value="CHROMATE TRANSPORT PROTEIN-RELATED"/>
    <property type="match status" value="1"/>
</dbReference>
<evidence type="ECO:0000313" key="9">
    <source>
        <dbReference type="Proteomes" id="UP000516745"/>
    </source>
</evidence>
<dbReference type="InterPro" id="IPR003370">
    <property type="entry name" value="Chromate_transpt"/>
</dbReference>
<dbReference type="PANTHER" id="PTHR43663:SF1">
    <property type="entry name" value="CHROMATE TRANSPORTER"/>
    <property type="match status" value="1"/>
</dbReference>
<dbReference type="PROSITE" id="PS01036">
    <property type="entry name" value="HSP70_3"/>
    <property type="match status" value="1"/>
</dbReference>
<dbReference type="InterPro" id="IPR052518">
    <property type="entry name" value="CHR_Transporter"/>
</dbReference>
<name>A0A7H2YT62_9GAMM</name>
<protein>
    <submittedName>
        <fullName evidence="8">Chromate transporter</fullName>
    </submittedName>
</protein>